<dbReference type="EMBL" id="PQIB02000004">
    <property type="protein sequence ID" value="RLN22400.1"/>
    <property type="molecule type" value="Genomic_DNA"/>
</dbReference>
<keyword evidence="2" id="KW-0732">Signal</keyword>
<keyword evidence="1" id="KW-0472">Membrane</keyword>
<gene>
    <name evidence="3" type="ORF">C2845_PM07G12160</name>
</gene>
<evidence type="ECO:0000256" key="1">
    <source>
        <dbReference type="SAM" id="Phobius"/>
    </source>
</evidence>
<name>A0A3L6SK11_PANMI</name>
<feature type="chain" id="PRO_5018002498" evidence="2">
    <location>
        <begin position="22"/>
        <end position="307"/>
    </location>
</feature>
<evidence type="ECO:0000313" key="4">
    <source>
        <dbReference type="Proteomes" id="UP000275267"/>
    </source>
</evidence>
<dbReference type="OrthoDB" id="667727at2759"/>
<comment type="caution">
    <text evidence="3">The sequence shown here is derived from an EMBL/GenBank/DDBJ whole genome shotgun (WGS) entry which is preliminary data.</text>
</comment>
<proteinExistence type="predicted"/>
<reference evidence="4" key="1">
    <citation type="journal article" date="2019" name="Nat. Commun.">
        <title>The genome of broomcorn millet.</title>
        <authorList>
            <person name="Zou C."/>
            <person name="Miki D."/>
            <person name="Li D."/>
            <person name="Tang Q."/>
            <person name="Xiao L."/>
            <person name="Rajput S."/>
            <person name="Deng P."/>
            <person name="Jia W."/>
            <person name="Huang R."/>
            <person name="Zhang M."/>
            <person name="Sun Y."/>
            <person name="Hu J."/>
            <person name="Fu X."/>
            <person name="Schnable P.S."/>
            <person name="Li F."/>
            <person name="Zhang H."/>
            <person name="Feng B."/>
            <person name="Zhu X."/>
            <person name="Liu R."/>
            <person name="Schnable J.C."/>
            <person name="Zhu J.-K."/>
            <person name="Zhang H."/>
        </authorList>
    </citation>
    <scope>NUCLEOTIDE SEQUENCE [LARGE SCALE GENOMIC DNA]</scope>
</reference>
<organism evidence="3 4">
    <name type="scientific">Panicum miliaceum</name>
    <name type="common">Proso millet</name>
    <name type="synonym">Broomcorn millet</name>
    <dbReference type="NCBI Taxonomy" id="4540"/>
    <lineage>
        <taxon>Eukaryota</taxon>
        <taxon>Viridiplantae</taxon>
        <taxon>Streptophyta</taxon>
        <taxon>Embryophyta</taxon>
        <taxon>Tracheophyta</taxon>
        <taxon>Spermatophyta</taxon>
        <taxon>Magnoliopsida</taxon>
        <taxon>Liliopsida</taxon>
        <taxon>Poales</taxon>
        <taxon>Poaceae</taxon>
        <taxon>PACMAD clade</taxon>
        <taxon>Panicoideae</taxon>
        <taxon>Panicodae</taxon>
        <taxon>Paniceae</taxon>
        <taxon>Panicinae</taxon>
        <taxon>Panicum</taxon>
        <taxon>Panicum sect. Panicum</taxon>
    </lineage>
</organism>
<protein>
    <submittedName>
        <fullName evidence="3">Uncharacterized protein</fullName>
    </submittedName>
</protein>
<keyword evidence="4" id="KW-1185">Reference proteome</keyword>
<keyword evidence="1" id="KW-0812">Transmembrane</keyword>
<accession>A0A3L6SK11</accession>
<feature type="transmembrane region" description="Helical" evidence="1">
    <location>
        <begin position="275"/>
        <end position="302"/>
    </location>
</feature>
<keyword evidence="1" id="KW-1133">Transmembrane helix</keyword>
<feature type="signal peptide" evidence="2">
    <location>
        <begin position="1"/>
        <end position="21"/>
    </location>
</feature>
<dbReference type="Proteomes" id="UP000275267">
    <property type="component" value="Unassembled WGS sequence"/>
</dbReference>
<dbReference type="AlphaFoldDB" id="A0A3L6SK11"/>
<sequence length="307" mass="33634">MAGRVLLRATALGLAAAGAGTLHAVSRWTPPRDISPYVPSVRFMLLESAQGLQAALLGAHPLSGKHLRHVRARAEYELALADVDLAEGGDPAAATDLRLLLAFLATRDGRADDALRIYEEAARDAPFDARPRALAYHLCRFVGREDESARWYPAYRRLVPVIDGASLVPELESYEMPGLVRELLVAATMGCACKSVHPEDRAAIMRAACGAVDQGLVAALQDKALSATERLHLRALRVYLHAKVQLLIKKVARDVANGDEDKQPCTRLILRSDAWMRWIGLFKLLCAGLQASCVTCLIWFFLDQFIC</sequence>
<evidence type="ECO:0000256" key="2">
    <source>
        <dbReference type="SAM" id="SignalP"/>
    </source>
</evidence>
<evidence type="ECO:0000313" key="3">
    <source>
        <dbReference type="EMBL" id="RLN22400.1"/>
    </source>
</evidence>